<gene>
    <name evidence="7" type="ORF">K444DRAFT_666243</name>
</gene>
<sequence>MKFSVLSTLFLATVATALPSSEVERSTSFNATVLACKALKLVYSTQVFFPGEANYTAENEHFWTPTDYLSPTCVFTPKCTTDVSSAILILTGLKATFAVRGGGHMPIPGYANTIGGVLIGLTDLNEIQLSSDNSYVSVGPGRRWEEVYAYLEPYGLVALGGRVGIVGVPGLLLGGGISFYSNQHGFASDNVVAYEVVLASGKIVTATSTQYSDLFWALKGGGNSFGIVTRFDLLTYTSPTVCAGITEIPSTEKDLFLSAVANFGQYGSADPKAAVIPSIFMLASLNITVYTSALFYDGTNCTQPALANVTAIPAIENTYGSTTLATYVEGTDALIADGTRQAFRVVSSLATAEALSIVHDTFVDMVTANIWDVAGLQASVAFQPVTKNFIQQGINKGGNPQGVDISKAPYFWMVENFSWTDPADDATIYAFAAQVTDIIEAKLSAAGQAAQYHYMNDAGLGQEIFQNYGAGNLAKLRSIRAKYDPLKVYTNLMPGGWKVDAA</sequence>
<dbReference type="RefSeq" id="XP_024733592.1">
    <property type="nucleotide sequence ID" value="XM_024887168.1"/>
</dbReference>
<dbReference type="Pfam" id="PF01565">
    <property type="entry name" value="FAD_binding_4"/>
    <property type="match status" value="1"/>
</dbReference>
<comment type="similarity">
    <text evidence="1">Belongs to the oxygen-dependent FAD-linked oxidoreductase family.</text>
</comment>
<keyword evidence="5" id="KW-0732">Signal</keyword>
<keyword evidence="8" id="KW-1185">Reference proteome</keyword>
<dbReference type="AlphaFoldDB" id="A0A2J6T0Z0"/>
<evidence type="ECO:0000256" key="2">
    <source>
        <dbReference type="ARBA" id="ARBA00022630"/>
    </source>
</evidence>
<feature type="signal peptide" evidence="5">
    <location>
        <begin position="1"/>
        <end position="17"/>
    </location>
</feature>
<dbReference type="GO" id="GO:0016491">
    <property type="term" value="F:oxidoreductase activity"/>
    <property type="evidence" value="ECO:0007669"/>
    <property type="project" value="UniProtKB-KW"/>
</dbReference>
<name>A0A2J6T0Z0_9HELO</name>
<dbReference type="InParanoid" id="A0A2J6T0Z0"/>
<dbReference type="InterPro" id="IPR036318">
    <property type="entry name" value="FAD-bd_PCMH-like_sf"/>
</dbReference>
<dbReference type="PANTHER" id="PTHR42973:SF54">
    <property type="entry name" value="FAD-BINDING PCMH-TYPE DOMAIN-CONTAINING PROTEIN"/>
    <property type="match status" value="1"/>
</dbReference>
<evidence type="ECO:0000313" key="7">
    <source>
        <dbReference type="EMBL" id="PMD56688.1"/>
    </source>
</evidence>
<accession>A0A2J6T0Z0</accession>
<proteinExistence type="inferred from homology"/>
<keyword evidence="2" id="KW-0285">Flavoprotein</keyword>
<dbReference type="SUPFAM" id="SSF56176">
    <property type="entry name" value="FAD-binding/transporter-associated domain-like"/>
    <property type="match status" value="1"/>
</dbReference>
<evidence type="ECO:0000256" key="4">
    <source>
        <dbReference type="ARBA" id="ARBA00023002"/>
    </source>
</evidence>
<dbReference type="Proteomes" id="UP000235371">
    <property type="component" value="Unassembled WGS sequence"/>
</dbReference>
<dbReference type="OrthoDB" id="2151789at2759"/>
<feature type="chain" id="PRO_5014357399" evidence="5">
    <location>
        <begin position="18"/>
        <end position="502"/>
    </location>
</feature>
<dbReference type="GeneID" id="36595244"/>
<dbReference type="EMBL" id="KZ613848">
    <property type="protein sequence ID" value="PMD56688.1"/>
    <property type="molecule type" value="Genomic_DNA"/>
</dbReference>
<dbReference type="InterPro" id="IPR016169">
    <property type="entry name" value="FAD-bd_PCMH_sub2"/>
</dbReference>
<dbReference type="Gene3D" id="3.30.465.10">
    <property type="match status" value="1"/>
</dbReference>
<keyword evidence="4" id="KW-0560">Oxidoreductase</keyword>
<protein>
    <submittedName>
        <fullName evidence="7">FAD binding domain-containing protein</fullName>
    </submittedName>
</protein>
<organism evidence="7 8">
    <name type="scientific">Hyaloscypha bicolor E</name>
    <dbReference type="NCBI Taxonomy" id="1095630"/>
    <lineage>
        <taxon>Eukaryota</taxon>
        <taxon>Fungi</taxon>
        <taxon>Dikarya</taxon>
        <taxon>Ascomycota</taxon>
        <taxon>Pezizomycotina</taxon>
        <taxon>Leotiomycetes</taxon>
        <taxon>Helotiales</taxon>
        <taxon>Hyaloscyphaceae</taxon>
        <taxon>Hyaloscypha</taxon>
        <taxon>Hyaloscypha bicolor</taxon>
    </lineage>
</organism>
<dbReference type="STRING" id="1095630.A0A2J6T0Z0"/>
<dbReference type="InterPro" id="IPR006094">
    <property type="entry name" value="Oxid_FAD_bind_N"/>
</dbReference>
<dbReference type="InterPro" id="IPR016166">
    <property type="entry name" value="FAD-bd_PCMH"/>
</dbReference>
<evidence type="ECO:0000256" key="1">
    <source>
        <dbReference type="ARBA" id="ARBA00005466"/>
    </source>
</evidence>
<evidence type="ECO:0000256" key="3">
    <source>
        <dbReference type="ARBA" id="ARBA00022827"/>
    </source>
</evidence>
<evidence type="ECO:0000259" key="6">
    <source>
        <dbReference type="PROSITE" id="PS51387"/>
    </source>
</evidence>
<keyword evidence="3" id="KW-0274">FAD</keyword>
<dbReference type="PANTHER" id="PTHR42973">
    <property type="entry name" value="BINDING OXIDOREDUCTASE, PUTATIVE (AFU_ORTHOLOGUE AFUA_1G17690)-RELATED"/>
    <property type="match status" value="1"/>
</dbReference>
<evidence type="ECO:0000256" key="5">
    <source>
        <dbReference type="SAM" id="SignalP"/>
    </source>
</evidence>
<feature type="domain" description="FAD-binding PCMH-type" evidence="6">
    <location>
        <begin position="67"/>
        <end position="238"/>
    </location>
</feature>
<dbReference type="GO" id="GO:0071949">
    <property type="term" value="F:FAD binding"/>
    <property type="evidence" value="ECO:0007669"/>
    <property type="project" value="InterPro"/>
</dbReference>
<dbReference type="InterPro" id="IPR050416">
    <property type="entry name" value="FAD-linked_Oxidoreductase"/>
</dbReference>
<dbReference type="PROSITE" id="PS51387">
    <property type="entry name" value="FAD_PCMH"/>
    <property type="match status" value="1"/>
</dbReference>
<reference evidence="7 8" key="1">
    <citation type="submission" date="2016-04" db="EMBL/GenBank/DDBJ databases">
        <title>A degradative enzymes factory behind the ericoid mycorrhizal symbiosis.</title>
        <authorList>
            <consortium name="DOE Joint Genome Institute"/>
            <person name="Martino E."/>
            <person name="Morin E."/>
            <person name="Grelet G."/>
            <person name="Kuo A."/>
            <person name="Kohler A."/>
            <person name="Daghino S."/>
            <person name="Barry K."/>
            <person name="Choi C."/>
            <person name="Cichocki N."/>
            <person name="Clum A."/>
            <person name="Copeland A."/>
            <person name="Hainaut M."/>
            <person name="Haridas S."/>
            <person name="Labutti K."/>
            <person name="Lindquist E."/>
            <person name="Lipzen A."/>
            <person name="Khouja H.-R."/>
            <person name="Murat C."/>
            <person name="Ohm R."/>
            <person name="Olson A."/>
            <person name="Spatafora J."/>
            <person name="Veneault-Fourrey C."/>
            <person name="Henrissat B."/>
            <person name="Grigoriev I."/>
            <person name="Martin F."/>
            <person name="Perotto S."/>
        </authorList>
    </citation>
    <scope>NUCLEOTIDE SEQUENCE [LARGE SCALE GENOMIC DNA]</scope>
    <source>
        <strain evidence="7 8">E</strain>
    </source>
</reference>
<evidence type="ECO:0000313" key="8">
    <source>
        <dbReference type="Proteomes" id="UP000235371"/>
    </source>
</evidence>